<dbReference type="InterPro" id="IPR011109">
    <property type="entry name" value="DNA_bind_recombinase_dom"/>
</dbReference>
<dbReference type="Gene3D" id="3.40.50.1390">
    <property type="entry name" value="Resolvase, N-terminal catalytic domain"/>
    <property type="match status" value="1"/>
</dbReference>
<dbReference type="SMART" id="SM00857">
    <property type="entry name" value="Resolvase"/>
    <property type="match status" value="1"/>
</dbReference>
<dbReference type="InterPro" id="IPR025827">
    <property type="entry name" value="Zn_ribbon_recom_dom"/>
</dbReference>
<feature type="coiled-coil region" evidence="1">
    <location>
        <begin position="431"/>
        <end position="461"/>
    </location>
</feature>
<dbReference type="AlphaFoldDB" id="A0A9D2P6Q1"/>
<feature type="domain" description="Resolvase/invertase-type recombinase catalytic" evidence="2">
    <location>
        <begin position="3"/>
        <end position="155"/>
    </location>
</feature>
<dbReference type="InterPro" id="IPR038109">
    <property type="entry name" value="DNA_bind_recomb_sf"/>
</dbReference>
<dbReference type="PROSITE" id="PS51737">
    <property type="entry name" value="RECOMBINASE_DNA_BIND"/>
    <property type="match status" value="1"/>
</dbReference>
<evidence type="ECO:0000259" key="2">
    <source>
        <dbReference type="PROSITE" id="PS51736"/>
    </source>
</evidence>
<dbReference type="InterPro" id="IPR036162">
    <property type="entry name" value="Resolvase-like_N_sf"/>
</dbReference>
<evidence type="ECO:0000313" key="4">
    <source>
        <dbReference type="EMBL" id="HJC43353.1"/>
    </source>
</evidence>
<gene>
    <name evidence="4" type="ORF">H9756_06685</name>
</gene>
<dbReference type="PANTHER" id="PTHR30461">
    <property type="entry name" value="DNA-INVERTASE FROM LAMBDOID PROPHAGE"/>
    <property type="match status" value="1"/>
</dbReference>
<dbReference type="GO" id="GO:0000150">
    <property type="term" value="F:DNA strand exchange activity"/>
    <property type="evidence" value="ECO:0007669"/>
    <property type="project" value="InterPro"/>
</dbReference>
<keyword evidence="1" id="KW-0175">Coiled coil</keyword>
<dbReference type="Pfam" id="PF07508">
    <property type="entry name" value="Recombinase"/>
    <property type="match status" value="1"/>
</dbReference>
<comment type="caution">
    <text evidence="4">The sequence shown here is derived from an EMBL/GenBank/DDBJ whole genome shotgun (WGS) entry which is preliminary data.</text>
</comment>
<dbReference type="Pfam" id="PF00239">
    <property type="entry name" value="Resolvase"/>
    <property type="match status" value="1"/>
</dbReference>
<proteinExistence type="predicted"/>
<protein>
    <submittedName>
        <fullName evidence="4">Recombinase family protein</fullName>
    </submittedName>
</protein>
<sequence>MYQAGIYCRISIEERTKEGKYSNSIHSQIQMARDFIASQNDIKKVKVYADDGASGSNFNRAEFRRMLTDIELGIINMVILKDVSRLGREHIDTNYYLGKYFPERKIRVVSLLDHYDSAVSTYDELLEIKTLLNDMYLRDTSKKIKTTIQAKRTMGEYTPKEPPFGYVKSKTAHNHLEVDAYAAEIVIRIYRMYLSGCGGTVISRILNEEQIPAPAKYKKEVLKNGYPWNVGKGLWTPATVREILKNPVYTGAVVLRKFDKPSYKLKYRKAIPLEELELIPDAHEAIISKEEFARAQQIRKDHRVSYFDKNKEPHKYVGLLFCGKCKTAMRKRYLASRKGYDGYECGFHQKMGRNYCELNHITFEKLDELVAFSINQQIKQIKSELENLKVQIRDQKPKLDDRIARLKAKIEKNTEYRKRAYEQFMDDILSKQEYLELKKMYDMENEQFEKELDELKNVEETEMTVMQDTVKWLDHFSRGKITAAQLTREVLVELIDRIYVYPDQQIDIYFKFTSGIGSASSITRKDEVV</sequence>
<name>A0A9D2P6Q1_9FIRM</name>
<dbReference type="Gene3D" id="3.90.1750.20">
    <property type="entry name" value="Putative Large Serine Recombinase, Chain B, Domain 2"/>
    <property type="match status" value="1"/>
</dbReference>
<evidence type="ECO:0000259" key="3">
    <source>
        <dbReference type="PROSITE" id="PS51737"/>
    </source>
</evidence>
<dbReference type="PANTHER" id="PTHR30461:SF23">
    <property type="entry name" value="DNA RECOMBINASE-RELATED"/>
    <property type="match status" value="1"/>
</dbReference>
<dbReference type="InterPro" id="IPR006119">
    <property type="entry name" value="Resolv_N"/>
</dbReference>
<reference evidence="4" key="2">
    <citation type="submission" date="2021-04" db="EMBL/GenBank/DDBJ databases">
        <authorList>
            <person name="Gilroy R."/>
        </authorList>
    </citation>
    <scope>NUCLEOTIDE SEQUENCE</scope>
    <source>
        <strain evidence="4">CHK165-2605</strain>
    </source>
</reference>
<dbReference type="PROSITE" id="PS51736">
    <property type="entry name" value="RECOMBINASES_3"/>
    <property type="match status" value="1"/>
</dbReference>
<dbReference type="InterPro" id="IPR050639">
    <property type="entry name" value="SSR_resolvase"/>
</dbReference>
<dbReference type="GO" id="GO:0003677">
    <property type="term" value="F:DNA binding"/>
    <property type="evidence" value="ECO:0007669"/>
    <property type="project" value="InterPro"/>
</dbReference>
<evidence type="ECO:0000313" key="5">
    <source>
        <dbReference type="Proteomes" id="UP000823895"/>
    </source>
</evidence>
<dbReference type="SUPFAM" id="SSF53041">
    <property type="entry name" value="Resolvase-like"/>
    <property type="match status" value="1"/>
</dbReference>
<feature type="domain" description="Recombinase" evidence="3">
    <location>
        <begin position="163"/>
        <end position="305"/>
    </location>
</feature>
<dbReference type="EMBL" id="DWWI01000145">
    <property type="protein sequence ID" value="HJC43353.1"/>
    <property type="molecule type" value="Genomic_DNA"/>
</dbReference>
<dbReference type="Proteomes" id="UP000823895">
    <property type="component" value="Unassembled WGS sequence"/>
</dbReference>
<reference evidence="4" key="1">
    <citation type="journal article" date="2021" name="PeerJ">
        <title>Extensive microbial diversity within the chicken gut microbiome revealed by metagenomics and culture.</title>
        <authorList>
            <person name="Gilroy R."/>
            <person name="Ravi A."/>
            <person name="Getino M."/>
            <person name="Pursley I."/>
            <person name="Horton D.L."/>
            <person name="Alikhan N.F."/>
            <person name="Baker D."/>
            <person name="Gharbi K."/>
            <person name="Hall N."/>
            <person name="Watson M."/>
            <person name="Adriaenssens E.M."/>
            <person name="Foster-Nyarko E."/>
            <person name="Jarju S."/>
            <person name="Secka A."/>
            <person name="Antonio M."/>
            <person name="Oren A."/>
            <person name="Chaudhuri R.R."/>
            <person name="La Ragione R."/>
            <person name="Hildebrand F."/>
            <person name="Pallen M.J."/>
        </authorList>
    </citation>
    <scope>NUCLEOTIDE SEQUENCE</scope>
    <source>
        <strain evidence="4">CHK165-2605</strain>
    </source>
</reference>
<evidence type="ECO:0000256" key="1">
    <source>
        <dbReference type="SAM" id="Coils"/>
    </source>
</evidence>
<organism evidence="4 5">
    <name type="scientific">Candidatus Mediterraneibacter gallistercoris</name>
    <dbReference type="NCBI Taxonomy" id="2838671"/>
    <lineage>
        <taxon>Bacteria</taxon>
        <taxon>Bacillati</taxon>
        <taxon>Bacillota</taxon>
        <taxon>Clostridia</taxon>
        <taxon>Lachnospirales</taxon>
        <taxon>Lachnospiraceae</taxon>
        <taxon>Mediterraneibacter</taxon>
    </lineage>
</organism>
<accession>A0A9D2P6Q1</accession>
<dbReference type="Pfam" id="PF13408">
    <property type="entry name" value="Zn_ribbon_recom"/>
    <property type="match status" value="1"/>
</dbReference>